<dbReference type="InterPro" id="IPR000182">
    <property type="entry name" value="GNAT_dom"/>
</dbReference>
<protein>
    <submittedName>
        <fullName evidence="2">GNAT family N-acetyltransferase</fullName>
    </submittedName>
</protein>
<gene>
    <name evidence="2" type="ORF">WAX78_24895</name>
</gene>
<proteinExistence type="predicted"/>
<evidence type="ECO:0000313" key="2">
    <source>
        <dbReference type="EMBL" id="MEI4832588.1"/>
    </source>
</evidence>
<feature type="domain" description="N-acetyltransferase" evidence="1">
    <location>
        <begin position="4"/>
        <end position="112"/>
    </location>
</feature>
<dbReference type="SUPFAM" id="SSF55729">
    <property type="entry name" value="Acyl-CoA N-acyltransferases (Nat)"/>
    <property type="match status" value="1"/>
</dbReference>
<name>A0ABU8G5R1_9BACI</name>
<dbReference type="Gene3D" id="3.40.630.30">
    <property type="match status" value="1"/>
</dbReference>
<keyword evidence="3" id="KW-1185">Reference proteome</keyword>
<dbReference type="Proteomes" id="UP001367922">
    <property type="component" value="Unassembled WGS sequence"/>
</dbReference>
<dbReference type="PROSITE" id="PS51186">
    <property type="entry name" value="GNAT"/>
    <property type="match status" value="1"/>
</dbReference>
<sequence length="112" mass="12883">MENVRIREIKIADAKKILSLCRRLDEETEFMMLEPNERNITVDEQGKQIQDILDSKHSTILVAEKNDDLIGYVGAYRENFNRCRYSAYVVTGILTSYHGQGIGTLLFNALEK</sequence>
<evidence type="ECO:0000259" key="1">
    <source>
        <dbReference type="PROSITE" id="PS51186"/>
    </source>
</evidence>
<dbReference type="CDD" id="cd04301">
    <property type="entry name" value="NAT_SF"/>
    <property type="match status" value="1"/>
</dbReference>
<comment type="caution">
    <text evidence="2">The sequence shown here is derived from an EMBL/GenBank/DDBJ whole genome shotgun (WGS) entry which is preliminary data.</text>
</comment>
<accession>A0ABU8G5R1</accession>
<dbReference type="EMBL" id="JBAWSV010000021">
    <property type="protein sequence ID" value="MEI4832588.1"/>
    <property type="molecule type" value="Genomic_DNA"/>
</dbReference>
<dbReference type="InterPro" id="IPR016181">
    <property type="entry name" value="Acyl_CoA_acyltransferase"/>
</dbReference>
<organism evidence="2 3">
    <name type="scientific">Bacillus yunxiaonensis</name>
    <dbReference type="NCBI Taxonomy" id="3127665"/>
    <lineage>
        <taxon>Bacteria</taxon>
        <taxon>Bacillati</taxon>
        <taxon>Bacillota</taxon>
        <taxon>Bacilli</taxon>
        <taxon>Bacillales</taxon>
        <taxon>Bacillaceae</taxon>
        <taxon>Bacillus</taxon>
    </lineage>
</organism>
<reference evidence="2 3" key="1">
    <citation type="submission" date="2024-01" db="EMBL/GenBank/DDBJ databases">
        <title>Seven novel Bacillus-like species.</title>
        <authorList>
            <person name="Liu G."/>
        </authorList>
    </citation>
    <scope>NUCLEOTIDE SEQUENCE [LARGE SCALE GENOMIC DNA]</scope>
    <source>
        <strain evidence="2 3">FJAT-53711</strain>
    </source>
</reference>
<dbReference type="RefSeq" id="WP_336484675.1">
    <property type="nucleotide sequence ID" value="NZ_JBAWSV010000021.1"/>
</dbReference>
<evidence type="ECO:0000313" key="3">
    <source>
        <dbReference type="Proteomes" id="UP001367922"/>
    </source>
</evidence>
<dbReference type="Pfam" id="PF00583">
    <property type="entry name" value="Acetyltransf_1"/>
    <property type="match status" value="1"/>
</dbReference>